<dbReference type="EMBL" id="JBIYDN010000015">
    <property type="protein sequence ID" value="MFK4444636.1"/>
    <property type="molecule type" value="Genomic_DNA"/>
</dbReference>
<keyword evidence="3" id="KW-1185">Reference proteome</keyword>
<evidence type="ECO:0000313" key="2">
    <source>
        <dbReference type="EMBL" id="MFK4444636.1"/>
    </source>
</evidence>
<dbReference type="InterPro" id="IPR009057">
    <property type="entry name" value="Homeodomain-like_sf"/>
</dbReference>
<dbReference type="Pfam" id="PF02796">
    <property type="entry name" value="HTH_7"/>
    <property type="match status" value="1"/>
</dbReference>
<dbReference type="SUPFAM" id="SSF46689">
    <property type="entry name" value="Homeodomain-like"/>
    <property type="match status" value="1"/>
</dbReference>
<dbReference type="RefSeq" id="WP_404609727.1">
    <property type="nucleotide sequence ID" value="NZ_JBIYDN010000015.1"/>
</dbReference>
<dbReference type="InterPro" id="IPR006120">
    <property type="entry name" value="Resolvase_HTH_dom"/>
</dbReference>
<evidence type="ECO:0000313" key="3">
    <source>
        <dbReference type="Proteomes" id="UP001620514"/>
    </source>
</evidence>
<proteinExistence type="predicted"/>
<organism evidence="2 3">
    <name type="scientific">Caballeronia udeis</name>
    <dbReference type="NCBI Taxonomy" id="1232866"/>
    <lineage>
        <taxon>Bacteria</taxon>
        <taxon>Pseudomonadati</taxon>
        <taxon>Pseudomonadota</taxon>
        <taxon>Betaproteobacteria</taxon>
        <taxon>Burkholderiales</taxon>
        <taxon>Burkholderiaceae</taxon>
        <taxon>Caballeronia</taxon>
    </lineage>
</organism>
<dbReference type="Proteomes" id="UP001620514">
    <property type="component" value="Unassembled WGS sequence"/>
</dbReference>
<reference evidence="2 3" key="1">
    <citation type="submission" date="2024-11" db="EMBL/GenBank/DDBJ databases">
        <title>Using genomics to understand microbial adaptation to soil warming.</title>
        <authorList>
            <person name="Deangelis K.M. PhD."/>
        </authorList>
    </citation>
    <scope>NUCLEOTIDE SEQUENCE [LARGE SCALE GENOMIC DNA]</scope>
    <source>
        <strain evidence="2 3">GAS97</strain>
    </source>
</reference>
<sequence length="44" mass="4932">MDKQKVIERIIELRSKGVSIAAVCTRLGISRATYYRYVANTAEG</sequence>
<protein>
    <submittedName>
        <fullName evidence="2">DNA invertase Pin-like site-specific DNA recombinase</fullName>
    </submittedName>
</protein>
<accession>A0ABW8MLT3</accession>
<feature type="domain" description="Resolvase HTH" evidence="1">
    <location>
        <begin position="6"/>
        <end position="39"/>
    </location>
</feature>
<gene>
    <name evidence="2" type="ORF">ABH943_004658</name>
</gene>
<name>A0ABW8MLT3_9BURK</name>
<evidence type="ECO:0000259" key="1">
    <source>
        <dbReference type="Pfam" id="PF02796"/>
    </source>
</evidence>
<dbReference type="Gene3D" id="1.10.10.60">
    <property type="entry name" value="Homeodomain-like"/>
    <property type="match status" value="1"/>
</dbReference>
<comment type="caution">
    <text evidence="2">The sequence shown here is derived from an EMBL/GenBank/DDBJ whole genome shotgun (WGS) entry which is preliminary data.</text>
</comment>